<dbReference type="Proteomes" id="UP000236161">
    <property type="component" value="Unassembled WGS sequence"/>
</dbReference>
<reference evidence="2 3" key="1">
    <citation type="journal article" date="2017" name="Nature">
        <title>The Apostasia genome and the evolution of orchids.</title>
        <authorList>
            <person name="Zhang G.Q."/>
            <person name="Liu K.W."/>
            <person name="Li Z."/>
            <person name="Lohaus R."/>
            <person name="Hsiao Y.Y."/>
            <person name="Niu S.C."/>
            <person name="Wang J.Y."/>
            <person name="Lin Y.C."/>
            <person name="Xu Q."/>
            <person name="Chen L.J."/>
            <person name="Yoshida K."/>
            <person name="Fujiwara S."/>
            <person name="Wang Z.W."/>
            <person name="Zhang Y.Q."/>
            <person name="Mitsuda N."/>
            <person name="Wang M."/>
            <person name="Liu G.H."/>
            <person name="Pecoraro L."/>
            <person name="Huang H.X."/>
            <person name="Xiao X.J."/>
            <person name="Lin M."/>
            <person name="Wu X.Y."/>
            <person name="Wu W.L."/>
            <person name="Chen Y.Y."/>
            <person name="Chang S.B."/>
            <person name="Sakamoto S."/>
            <person name="Ohme-Takagi M."/>
            <person name="Yagi M."/>
            <person name="Zeng S.J."/>
            <person name="Shen C.Y."/>
            <person name="Yeh C.M."/>
            <person name="Luo Y.B."/>
            <person name="Tsai W.C."/>
            <person name="Van de Peer Y."/>
            <person name="Liu Z.J."/>
        </authorList>
    </citation>
    <scope>NUCLEOTIDE SEQUENCE [LARGE SCALE GENOMIC DNA]</scope>
    <source>
        <strain evidence="3">cv. Shenzhen</strain>
        <tissue evidence="2">Stem</tissue>
    </source>
</reference>
<gene>
    <name evidence="2" type="ORF">AXF42_Ash021659</name>
</gene>
<sequence length="72" mass="8880">MDESWIKMDRQSFEYNHGVNSFIDFALENECLVNDRIRCPCLKCKNMKLFEANIVKDYLFFHEFDETYERWI</sequence>
<proteinExistence type="predicted"/>
<dbReference type="OrthoDB" id="671800at2759"/>
<dbReference type="Pfam" id="PF13963">
    <property type="entry name" value="Transpos_assoc"/>
    <property type="match status" value="1"/>
</dbReference>
<evidence type="ECO:0000313" key="2">
    <source>
        <dbReference type="EMBL" id="PKA46230.1"/>
    </source>
</evidence>
<dbReference type="InterPro" id="IPR029480">
    <property type="entry name" value="Transpos_assoc"/>
</dbReference>
<evidence type="ECO:0000259" key="1">
    <source>
        <dbReference type="Pfam" id="PF13963"/>
    </source>
</evidence>
<dbReference type="EMBL" id="KZ454414">
    <property type="protein sequence ID" value="PKA46230.1"/>
    <property type="molecule type" value="Genomic_DNA"/>
</dbReference>
<evidence type="ECO:0000313" key="3">
    <source>
        <dbReference type="Proteomes" id="UP000236161"/>
    </source>
</evidence>
<dbReference type="AlphaFoldDB" id="A0A2H9ZSG5"/>
<keyword evidence="3" id="KW-1185">Reference proteome</keyword>
<accession>A0A2H9ZSG5</accession>
<name>A0A2H9ZSG5_9ASPA</name>
<feature type="domain" description="Transposase-associated" evidence="1">
    <location>
        <begin position="4"/>
        <end position="72"/>
    </location>
</feature>
<protein>
    <recommendedName>
        <fullName evidence="1">Transposase-associated domain-containing protein</fullName>
    </recommendedName>
</protein>
<organism evidence="2 3">
    <name type="scientific">Apostasia shenzhenica</name>
    <dbReference type="NCBI Taxonomy" id="1088818"/>
    <lineage>
        <taxon>Eukaryota</taxon>
        <taxon>Viridiplantae</taxon>
        <taxon>Streptophyta</taxon>
        <taxon>Embryophyta</taxon>
        <taxon>Tracheophyta</taxon>
        <taxon>Spermatophyta</taxon>
        <taxon>Magnoliopsida</taxon>
        <taxon>Liliopsida</taxon>
        <taxon>Asparagales</taxon>
        <taxon>Orchidaceae</taxon>
        <taxon>Apostasioideae</taxon>
        <taxon>Apostasia</taxon>
    </lineage>
</organism>